<keyword evidence="1" id="KW-1133">Transmembrane helix</keyword>
<comment type="caution">
    <text evidence="2">The sequence shown here is derived from an EMBL/GenBank/DDBJ whole genome shotgun (WGS) entry which is preliminary data.</text>
</comment>
<dbReference type="RefSeq" id="WP_348709712.1">
    <property type="nucleotide sequence ID" value="NZ_CAXIXY010000003.1"/>
</dbReference>
<dbReference type="InterPro" id="IPR009793">
    <property type="entry name" value="DUF1361"/>
</dbReference>
<feature type="transmembrane region" description="Helical" evidence="1">
    <location>
        <begin position="69"/>
        <end position="87"/>
    </location>
</feature>
<protein>
    <submittedName>
        <fullName evidence="2">Membrane protein</fullName>
    </submittedName>
</protein>
<dbReference type="Proteomes" id="UP001497416">
    <property type="component" value="Unassembled WGS sequence"/>
</dbReference>
<evidence type="ECO:0000256" key="1">
    <source>
        <dbReference type="SAM" id="Phobius"/>
    </source>
</evidence>
<dbReference type="EMBL" id="CAXIXY010000003">
    <property type="protein sequence ID" value="CAL2075559.1"/>
    <property type="molecule type" value="Genomic_DNA"/>
</dbReference>
<keyword evidence="1" id="KW-0472">Membrane</keyword>
<evidence type="ECO:0000313" key="2">
    <source>
        <dbReference type="EMBL" id="CAL2075559.1"/>
    </source>
</evidence>
<organism evidence="2 3">
    <name type="scientific">Tenacibaculum platacis</name>
    <dbReference type="NCBI Taxonomy" id="3137852"/>
    <lineage>
        <taxon>Bacteria</taxon>
        <taxon>Pseudomonadati</taxon>
        <taxon>Bacteroidota</taxon>
        <taxon>Flavobacteriia</taxon>
        <taxon>Flavobacteriales</taxon>
        <taxon>Flavobacteriaceae</taxon>
        <taxon>Tenacibaculum</taxon>
    </lineage>
</organism>
<feature type="transmembrane region" description="Helical" evidence="1">
    <location>
        <begin position="140"/>
        <end position="159"/>
    </location>
</feature>
<gene>
    <name evidence="2" type="ORF">T190607A01A_10212</name>
</gene>
<keyword evidence="1" id="KW-0812">Transmembrane</keyword>
<dbReference type="Pfam" id="PF07099">
    <property type="entry name" value="DUF1361"/>
    <property type="match status" value="1"/>
</dbReference>
<feature type="transmembrane region" description="Helical" evidence="1">
    <location>
        <begin position="99"/>
        <end position="120"/>
    </location>
</feature>
<proteinExistence type="predicted"/>
<evidence type="ECO:0000313" key="3">
    <source>
        <dbReference type="Proteomes" id="UP001497416"/>
    </source>
</evidence>
<feature type="transmembrane region" description="Helical" evidence="1">
    <location>
        <begin position="38"/>
        <end position="57"/>
    </location>
</feature>
<name>A0ABP1EE53_9FLAO</name>
<accession>A0ABP1EE53</accession>
<keyword evidence="3" id="KW-1185">Reference proteome</keyword>
<sequence length="211" mass="24723">MLIKPITKLQRTVLLLVVFSAFLSLLRVQITQNLSYTFLLWNMFLAVIPFMISEYVKIQEPEKLTKTKLILFIIAWLLFLPNAPYIITDFIHLKTNTKMAWYDLFMLFTNAATGTLLGLLSMVTFHELVCQKWDKHMGKLFSIAVFFLCGFGIYLGRFLRFNTWDILFSPIDLIRESILSFKESTAWLITFGFGFLLWILFSVVKRSKIYV</sequence>
<feature type="transmembrane region" description="Helical" evidence="1">
    <location>
        <begin position="185"/>
        <end position="204"/>
    </location>
</feature>
<reference evidence="2 3" key="1">
    <citation type="submission" date="2024-05" db="EMBL/GenBank/DDBJ databases">
        <authorList>
            <person name="Duchaud E."/>
        </authorList>
    </citation>
    <scope>NUCLEOTIDE SEQUENCE [LARGE SCALE GENOMIC DNA]</scope>
    <source>
        <strain evidence="2">Ena-SAMPLE-TAB-13-05-2024-13:56:06:370-140302</strain>
    </source>
</reference>